<keyword evidence="2" id="KW-1185">Reference proteome</keyword>
<evidence type="ECO:0000313" key="1">
    <source>
        <dbReference type="EMBL" id="SFM92122.1"/>
    </source>
</evidence>
<dbReference type="AlphaFoldDB" id="A0A1I4UT43"/>
<evidence type="ECO:0008006" key="3">
    <source>
        <dbReference type="Google" id="ProtNLM"/>
    </source>
</evidence>
<dbReference type="EMBL" id="FOUR01000003">
    <property type="protein sequence ID" value="SFM92122.1"/>
    <property type="molecule type" value="Genomic_DNA"/>
</dbReference>
<proteinExistence type="predicted"/>
<dbReference type="RefSeq" id="WP_175497219.1">
    <property type="nucleotide sequence ID" value="NZ_FOUR01000003.1"/>
</dbReference>
<accession>A0A1I4UT43</accession>
<evidence type="ECO:0000313" key="2">
    <source>
        <dbReference type="Proteomes" id="UP000199339"/>
    </source>
</evidence>
<gene>
    <name evidence="1" type="ORF">SAMN04487961_1558</name>
</gene>
<protein>
    <recommendedName>
        <fullName evidence="3">Transposase</fullName>
    </recommendedName>
</protein>
<organism evidence="1 2">
    <name type="scientific">Marinobacter pelagius</name>
    <dbReference type="NCBI Taxonomy" id="379482"/>
    <lineage>
        <taxon>Bacteria</taxon>
        <taxon>Pseudomonadati</taxon>
        <taxon>Pseudomonadota</taxon>
        <taxon>Gammaproteobacteria</taxon>
        <taxon>Pseudomonadales</taxon>
        <taxon>Marinobacteraceae</taxon>
        <taxon>Marinobacter</taxon>
    </lineage>
</organism>
<sequence>MIAEAAVCREAFQKMLKAKDGLKQAHMDVLVAVFWNASRHTAADLHPTQRKPQC</sequence>
<dbReference type="Proteomes" id="UP000199339">
    <property type="component" value="Unassembled WGS sequence"/>
</dbReference>
<reference evidence="2" key="1">
    <citation type="submission" date="2016-10" db="EMBL/GenBank/DDBJ databases">
        <authorList>
            <person name="Varghese N."/>
            <person name="Submissions S."/>
        </authorList>
    </citation>
    <scope>NUCLEOTIDE SEQUENCE [LARGE SCALE GENOMIC DNA]</scope>
    <source>
        <strain evidence="2">CGMCC 1.6775</strain>
    </source>
</reference>
<name>A0A1I4UT43_9GAMM</name>